<gene>
    <name evidence="1" type="ORF">KII88_02355</name>
</gene>
<dbReference type="RefSeq" id="WP_224155233.1">
    <property type="nucleotide sequence ID" value="NZ_JAHBFV010000006.1"/>
</dbReference>
<dbReference type="AlphaFoldDB" id="A0AB35FY97"/>
<comment type="caution">
    <text evidence="1">The sequence shown here is derived from an EMBL/GenBank/DDBJ whole genome shotgun (WGS) entry which is preliminary data.</text>
</comment>
<dbReference type="Proteomes" id="UP000727071">
    <property type="component" value="Unassembled WGS sequence"/>
</dbReference>
<proteinExistence type="predicted"/>
<organism evidence="1 2">
    <name type="scientific">Leuconostoc gelidum subsp. gelidum</name>
    <dbReference type="NCBI Taxonomy" id="1607839"/>
    <lineage>
        <taxon>Bacteria</taxon>
        <taxon>Bacillati</taxon>
        <taxon>Bacillota</taxon>
        <taxon>Bacilli</taxon>
        <taxon>Lactobacillales</taxon>
        <taxon>Lactobacillaceae</taxon>
        <taxon>Leuconostoc</taxon>
        <taxon>Leuconostoc gelidum group</taxon>
    </lineage>
</organism>
<evidence type="ECO:0000313" key="1">
    <source>
        <dbReference type="EMBL" id="MBZ6015381.1"/>
    </source>
</evidence>
<reference evidence="1" key="1">
    <citation type="submission" date="2021-05" db="EMBL/GenBank/DDBJ databases">
        <title>Pangenome of Leuconostoc gelidum warrants species status for Leuconostoc gelidum subsp. gasicomitatum.</title>
        <authorList>
            <person name="Johansson P."/>
            <person name="Sade E."/>
            <person name="Hultman J."/>
            <person name="Auvinen P."/>
            <person name="Bjorkroth J."/>
        </authorList>
    </citation>
    <scope>NUCLEOTIDE SEQUENCE</scope>
    <source>
        <strain evidence="1">C220d</strain>
    </source>
</reference>
<sequence length="59" mass="6943">MNKEQTIRVILKIMPPRTINKKTGIDIYLLDTHQRYGEPIDELTEEQQAALDKWCDSLQ</sequence>
<accession>A0AB35FY97</accession>
<dbReference type="EMBL" id="JAHBFV010000006">
    <property type="protein sequence ID" value="MBZ6015381.1"/>
    <property type="molecule type" value="Genomic_DNA"/>
</dbReference>
<name>A0AB35FY97_LEUGE</name>
<protein>
    <submittedName>
        <fullName evidence="1">Uncharacterized protein</fullName>
    </submittedName>
</protein>
<evidence type="ECO:0000313" key="2">
    <source>
        <dbReference type="Proteomes" id="UP000727071"/>
    </source>
</evidence>